<organism evidence="3 4">
    <name type="scientific">Agromyces intestinalis</name>
    <dbReference type="NCBI Taxonomy" id="2592652"/>
    <lineage>
        <taxon>Bacteria</taxon>
        <taxon>Bacillati</taxon>
        <taxon>Actinomycetota</taxon>
        <taxon>Actinomycetes</taxon>
        <taxon>Micrococcales</taxon>
        <taxon>Microbacteriaceae</taxon>
        <taxon>Agromyces</taxon>
    </lineage>
</organism>
<dbReference type="EMBL" id="CP043505">
    <property type="protein sequence ID" value="QEO13520.1"/>
    <property type="molecule type" value="Genomic_DNA"/>
</dbReference>
<evidence type="ECO:0000256" key="1">
    <source>
        <dbReference type="SAM" id="Phobius"/>
    </source>
</evidence>
<feature type="transmembrane region" description="Helical" evidence="1">
    <location>
        <begin position="25"/>
        <end position="44"/>
    </location>
</feature>
<feature type="transmembrane region" description="Helical" evidence="1">
    <location>
        <begin position="221"/>
        <end position="242"/>
    </location>
</feature>
<dbReference type="RefSeq" id="WP_149159543.1">
    <property type="nucleotide sequence ID" value="NZ_CP043505.1"/>
</dbReference>
<dbReference type="Pfam" id="PF05090">
    <property type="entry name" value="HTTM"/>
    <property type="match status" value="1"/>
</dbReference>
<evidence type="ECO:0000313" key="3">
    <source>
        <dbReference type="EMBL" id="QEO13520.1"/>
    </source>
</evidence>
<accession>A0A5C1YD98</accession>
<reference evidence="3 4" key="1">
    <citation type="submission" date="2019-09" db="EMBL/GenBank/DDBJ databases">
        <title>Genome sequencing of strain KACC 19306.</title>
        <authorList>
            <person name="Heo J."/>
            <person name="Kim S.-J."/>
            <person name="Kim J.-S."/>
            <person name="Hong S.-B."/>
            <person name="Kwon S.-W."/>
        </authorList>
    </citation>
    <scope>NUCLEOTIDE SEQUENCE [LARGE SCALE GENOMIC DNA]</scope>
    <source>
        <strain evidence="3 4">KACC 19306</strain>
    </source>
</reference>
<proteinExistence type="predicted"/>
<feature type="transmembrane region" description="Helical" evidence="1">
    <location>
        <begin position="249"/>
        <end position="267"/>
    </location>
</feature>
<feature type="domain" description="HTTM" evidence="2">
    <location>
        <begin position="72"/>
        <end position="260"/>
    </location>
</feature>
<feature type="transmembrane region" description="Helical" evidence="1">
    <location>
        <begin position="56"/>
        <end position="77"/>
    </location>
</feature>
<evidence type="ECO:0000259" key="2">
    <source>
        <dbReference type="Pfam" id="PF05090"/>
    </source>
</evidence>
<sequence length="542" mass="58681">MPIDARSTVPVPHRWVRQWATPPQVLAVARVAFAIGLLLVWQPLDAAPLGSLPAEVYFAPLGPMVLLGGFPPTWWLVALEVGSRGALAALALGWRTRAAGLTFAVIETILSGYRYSTGKIDHDILLYTVVPAVMSFSAWGDRLSIDSLIRPRRARADASAIAVSLVAVATAVEFATSGIAKAATGWLDPTSSAVEAWARQYEQSSSLRAVGETLLASDSLLLWKSFDVATVVFELGFLVAIVSRRVTRWYVLGAVGFHLGILLVLGIDFSKLTLVYLILLGTLGAKALAPLPLARGRRAASWRWLIWPGVTAAAIGVYWTSFDVRTLGPSLAGYSSRSVIGFVALIAFGVIVIATARRAPERSLSPRLPRFADPVVLGAGALALGIGPMTLFTLSEPFPAVMGPLFMGNQSEDRAITTFRQRFLLMHDDESAPISAAEFYAVRDPYATSLGEFQFPRSVETWPRAVGSARIAELSALGHRFSWIPVHGDPADVGDAQRQDLADRFPDATGIEIRWQESTSVDGEPIEERIARRYLIPLTADR</sequence>
<evidence type="ECO:0000313" key="4">
    <source>
        <dbReference type="Proteomes" id="UP000324678"/>
    </source>
</evidence>
<gene>
    <name evidence="3" type="ORF">FLP10_03140</name>
</gene>
<keyword evidence="1" id="KW-1133">Transmembrane helix</keyword>
<dbReference type="Proteomes" id="UP000324678">
    <property type="component" value="Chromosome"/>
</dbReference>
<keyword evidence="1" id="KW-0812">Transmembrane</keyword>
<feature type="transmembrane region" description="Helical" evidence="1">
    <location>
        <begin position="273"/>
        <end position="293"/>
    </location>
</feature>
<dbReference type="InterPro" id="IPR053934">
    <property type="entry name" value="HTTM_dom"/>
</dbReference>
<protein>
    <recommendedName>
        <fullName evidence="2">HTTM domain-containing protein</fullName>
    </recommendedName>
</protein>
<feature type="transmembrane region" description="Helical" evidence="1">
    <location>
        <begin position="334"/>
        <end position="354"/>
    </location>
</feature>
<name>A0A5C1YD98_9MICO</name>
<feature type="transmembrane region" description="Helical" evidence="1">
    <location>
        <begin position="375"/>
        <end position="394"/>
    </location>
</feature>
<feature type="transmembrane region" description="Helical" evidence="1">
    <location>
        <begin position="305"/>
        <end position="322"/>
    </location>
</feature>
<keyword evidence="1" id="KW-0472">Membrane</keyword>
<feature type="transmembrane region" description="Helical" evidence="1">
    <location>
        <begin position="160"/>
        <end position="180"/>
    </location>
</feature>
<dbReference type="KEGG" id="ail:FLP10_03140"/>
<dbReference type="OrthoDB" id="1496251at2"/>
<dbReference type="AlphaFoldDB" id="A0A5C1YD98"/>
<keyword evidence="4" id="KW-1185">Reference proteome</keyword>